<evidence type="ECO:0000256" key="5">
    <source>
        <dbReference type="ARBA" id="ARBA00022617"/>
    </source>
</evidence>
<comment type="subcellular location">
    <subcellularLocation>
        <location evidence="2">Membrane</location>
    </subcellularLocation>
</comment>
<evidence type="ECO:0008006" key="16">
    <source>
        <dbReference type="Google" id="ProtNLM"/>
    </source>
</evidence>
<dbReference type="CDD" id="cd11069">
    <property type="entry name" value="CYP_FUM15-like"/>
    <property type="match status" value="1"/>
</dbReference>
<dbReference type="PRINTS" id="PR00465">
    <property type="entry name" value="EP450IV"/>
</dbReference>
<evidence type="ECO:0000256" key="11">
    <source>
        <dbReference type="ARBA" id="ARBA00023033"/>
    </source>
</evidence>
<keyword evidence="8" id="KW-1133">Transmembrane helix</keyword>
<evidence type="ECO:0000313" key="14">
    <source>
        <dbReference type="EMBL" id="KIK60492.1"/>
    </source>
</evidence>
<dbReference type="GO" id="GO:0005506">
    <property type="term" value="F:iron ion binding"/>
    <property type="evidence" value="ECO:0007669"/>
    <property type="project" value="InterPro"/>
</dbReference>
<dbReference type="SUPFAM" id="SSF48264">
    <property type="entry name" value="Cytochrome P450"/>
    <property type="match status" value="1"/>
</dbReference>
<comment type="similarity">
    <text evidence="4">Belongs to the cytochrome P450 family.</text>
</comment>
<keyword evidence="10 13" id="KW-0408">Iron</keyword>
<dbReference type="HOGENOM" id="CLU_001570_5_11_1"/>
<sequence length="555" mass="62608">METSSLLSLALFVAVFVLYRLNKRTSFWNIPGPKPKSFFLGNLRELFQEQAGSAEIEWQRSYGDIVRFKGSFGTDQLMIADPKALQHVLQSSGYKWRKSPVRREIARLTSGKGLAWADSDVHTRQRKVMLPGFREPETKYFVPFFVTCAEAMCSVWKDTIAQSGNQSCVFNFPEYISRATLDAIGQTAFDYDFGSINNSENELANLYESLTANAFSSPPDVALLMLDLFRLVPPAVMEFINNYNPKLKALHSVERVANNVASDLISQKLEEIKQGVPNKDIMTFLVQSNLSENPKSRLTEEELLAQMRVLLFGGHETSTLTQSWAFYGKTDLSTAQAWESDFSSSELARNPQLQARLRAEITATQEAIFDRGDSEFTLRDFEEMPLLNAVAKETLRFYPVAMHLFRTSYEDDVLPLSKPLMGQNGQLITEIPIPKGTQVIGSCHAYHRNKEIFGEDAHEFNPDRWLEGRVKAEVPIGVYANLVTFASGIRSCIGWRYAVTELHAFIVVLIRNFELEPTPELFKIRRASALGIVPTIEGEMDKGSQLPLRVRLVAA</sequence>
<dbReference type="Pfam" id="PF00067">
    <property type="entry name" value="p450"/>
    <property type="match status" value="2"/>
</dbReference>
<keyword evidence="5 13" id="KW-0349">Heme</keyword>
<dbReference type="GO" id="GO:0020037">
    <property type="term" value="F:heme binding"/>
    <property type="evidence" value="ECO:0007669"/>
    <property type="project" value="InterPro"/>
</dbReference>
<protein>
    <recommendedName>
        <fullName evidence="16">Cytochrome P450</fullName>
    </recommendedName>
</protein>
<keyword evidence="12" id="KW-0472">Membrane</keyword>
<keyword evidence="15" id="KW-1185">Reference proteome</keyword>
<dbReference type="PRINTS" id="PR00385">
    <property type="entry name" value="P450"/>
</dbReference>
<dbReference type="InterPro" id="IPR001128">
    <property type="entry name" value="Cyt_P450"/>
</dbReference>
<comment type="pathway">
    <text evidence="3">Secondary metabolite biosynthesis; terpenoid biosynthesis.</text>
</comment>
<gene>
    <name evidence="14" type="ORF">GYMLUDRAFT_609833</name>
</gene>
<dbReference type="InterPro" id="IPR036396">
    <property type="entry name" value="Cyt_P450_sf"/>
</dbReference>
<dbReference type="GO" id="GO:0004497">
    <property type="term" value="F:monooxygenase activity"/>
    <property type="evidence" value="ECO:0007669"/>
    <property type="project" value="UniProtKB-KW"/>
</dbReference>
<evidence type="ECO:0000256" key="12">
    <source>
        <dbReference type="ARBA" id="ARBA00023136"/>
    </source>
</evidence>
<dbReference type="InterPro" id="IPR050121">
    <property type="entry name" value="Cytochrome_P450_monoxygenase"/>
</dbReference>
<reference evidence="14 15" key="1">
    <citation type="submission" date="2014-04" db="EMBL/GenBank/DDBJ databases">
        <title>Evolutionary Origins and Diversification of the Mycorrhizal Mutualists.</title>
        <authorList>
            <consortium name="DOE Joint Genome Institute"/>
            <consortium name="Mycorrhizal Genomics Consortium"/>
            <person name="Kohler A."/>
            <person name="Kuo A."/>
            <person name="Nagy L.G."/>
            <person name="Floudas D."/>
            <person name="Copeland A."/>
            <person name="Barry K.W."/>
            <person name="Cichocki N."/>
            <person name="Veneault-Fourrey C."/>
            <person name="LaButti K."/>
            <person name="Lindquist E.A."/>
            <person name="Lipzen A."/>
            <person name="Lundell T."/>
            <person name="Morin E."/>
            <person name="Murat C."/>
            <person name="Riley R."/>
            <person name="Ohm R."/>
            <person name="Sun H."/>
            <person name="Tunlid A."/>
            <person name="Henrissat B."/>
            <person name="Grigoriev I.V."/>
            <person name="Hibbett D.S."/>
            <person name="Martin F."/>
        </authorList>
    </citation>
    <scope>NUCLEOTIDE SEQUENCE [LARGE SCALE GENOMIC DNA]</scope>
    <source>
        <strain evidence="14 15">FD-317 M1</strain>
    </source>
</reference>
<keyword evidence="9" id="KW-0560">Oxidoreductase</keyword>
<evidence type="ECO:0000256" key="4">
    <source>
        <dbReference type="ARBA" id="ARBA00010617"/>
    </source>
</evidence>
<evidence type="ECO:0000256" key="10">
    <source>
        <dbReference type="ARBA" id="ARBA00023004"/>
    </source>
</evidence>
<evidence type="ECO:0000256" key="9">
    <source>
        <dbReference type="ARBA" id="ARBA00023002"/>
    </source>
</evidence>
<dbReference type="GO" id="GO:0016705">
    <property type="term" value="F:oxidoreductase activity, acting on paired donors, with incorporation or reduction of molecular oxygen"/>
    <property type="evidence" value="ECO:0007669"/>
    <property type="project" value="InterPro"/>
</dbReference>
<dbReference type="PANTHER" id="PTHR24305:SF166">
    <property type="entry name" value="CYTOCHROME P450 12A4, MITOCHONDRIAL-RELATED"/>
    <property type="match status" value="1"/>
</dbReference>
<evidence type="ECO:0000256" key="1">
    <source>
        <dbReference type="ARBA" id="ARBA00001971"/>
    </source>
</evidence>
<dbReference type="Gene3D" id="1.10.630.10">
    <property type="entry name" value="Cytochrome P450"/>
    <property type="match status" value="1"/>
</dbReference>
<keyword evidence="11" id="KW-0503">Monooxygenase</keyword>
<dbReference type="InterPro" id="IPR002403">
    <property type="entry name" value="Cyt_P450_E_grp-IV"/>
</dbReference>
<dbReference type="AlphaFoldDB" id="A0A0D0CNW6"/>
<organism evidence="14 15">
    <name type="scientific">Collybiopsis luxurians FD-317 M1</name>
    <dbReference type="NCBI Taxonomy" id="944289"/>
    <lineage>
        <taxon>Eukaryota</taxon>
        <taxon>Fungi</taxon>
        <taxon>Dikarya</taxon>
        <taxon>Basidiomycota</taxon>
        <taxon>Agaricomycotina</taxon>
        <taxon>Agaricomycetes</taxon>
        <taxon>Agaricomycetidae</taxon>
        <taxon>Agaricales</taxon>
        <taxon>Marasmiineae</taxon>
        <taxon>Omphalotaceae</taxon>
        <taxon>Collybiopsis</taxon>
        <taxon>Collybiopsis luxurians</taxon>
    </lineage>
</organism>
<evidence type="ECO:0000256" key="13">
    <source>
        <dbReference type="PIRSR" id="PIRSR602403-1"/>
    </source>
</evidence>
<name>A0A0D0CNW6_9AGAR</name>
<feature type="binding site" description="axial binding residue" evidence="13">
    <location>
        <position position="492"/>
    </location>
    <ligand>
        <name>heme</name>
        <dbReference type="ChEBI" id="CHEBI:30413"/>
    </ligand>
    <ligandPart>
        <name>Fe</name>
        <dbReference type="ChEBI" id="CHEBI:18248"/>
    </ligandPart>
</feature>
<accession>A0A0D0CNW6</accession>
<proteinExistence type="inferred from homology"/>
<comment type="cofactor">
    <cofactor evidence="1 13">
        <name>heme</name>
        <dbReference type="ChEBI" id="CHEBI:30413"/>
    </cofactor>
</comment>
<dbReference type="Proteomes" id="UP000053593">
    <property type="component" value="Unassembled WGS sequence"/>
</dbReference>
<dbReference type="EMBL" id="KN834775">
    <property type="protein sequence ID" value="KIK60492.1"/>
    <property type="molecule type" value="Genomic_DNA"/>
</dbReference>
<evidence type="ECO:0000256" key="6">
    <source>
        <dbReference type="ARBA" id="ARBA00022692"/>
    </source>
</evidence>
<dbReference type="PANTHER" id="PTHR24305">
    <property type="entry name" value="CYTOCHROME P450"/>
    <property type="match status" value="1"/>
</dbReference>
<evidence type="ECO:0000256" key="7">
    <source>
        <dbReference type="ARBA" id="ARBA00022723"/>
    </source>
</evidence>
<evidence type="ECO:0000313" key="15">
    <source>
        <dbReference type="Proteomes" id="UP000053593"/>
    </source>
</evidence>
<keyword evidence="6" id="KW-0812">Transmembrane</keyword>
<dbReference type="GO" id="GO:0016020">
    <property type="term" value="C:membrane"/>
    <property type="evidence" value="ECO:0007669"/>
    <property type="project" value="UniProtKB-SubCell"/>
</dbReference>
<dbReference type="OrthoDB" id="1470350at2759"/>
<evidence type="ECO:0000256" key="8">
    <source>
        <dbReference type="ARBA" id="ARBA00022989"/>
    </source>
</evidence>
<evidence type="ECO:0000256" key="2">
    <source>
        <dbReference type="ARBA" id="ARBA00004370"/>
    </source>
</evidence>
<evidence type="ECO:0000256" key="3">
    <source>
        <dbReference type="ARBA" id="ARBA00004721"/>
    </source>
</evidence>
<keyword evidence="7 13" id="KW-0479">Metal-binding</keyword>